<dbReference type="EMBL" id="LT158599">
    <property type="protein sequence ID" value="CVK33929.1"/>
    <property type="molecule type" value="Genomic_DNA"/>
</dbReference>
<accession>A0A0X3BPS1</accession>
<proteinExistence type="predicted"/>
<dbReference type="KEGG" id="mema:MMAB1_2716"/>
<reference evidence="1 2" key="1">
    <citation type="submission" date="2016-01" db="EMBL/GenBank/DDBJ databases">
        <authorList>
            <person name="Manzoor S."/>
        </authorList>
    </citation>
    <scope>NUCLEOTIDE SEQUENCE [LARGE SCALE GENOMIC DNA]</scope>
    <source>
        <strain evidence="1">Methanoculleus sp MAB1</strain>
    </source>
</reference>
<organism evidence="1 2">
    <name type="scientific">Methanoculleus bourgensis</name>
    <dbReference type="NCBI Taxonomy" id="83986"/>
    <lineage>
        <taxon>Archaea</taxon>
        <taxon>Methanobacteriati</taxon>
        <taxon>Methanobacteriota</taxon>
        <taxon>Stenosarchaea group</taxon>
        <taxon>Methanomicrobia</taxon>
        <taxon>Methanomicrobiales</taxon>
        <taxon>Methanomicrobiaceae</taxon>
        <taxon>Methanoculleus</taxon>
    </lineage>
</organism>
<dbReference type="Proteomes" id="UP000069850">
    <property type="component" value="Chromosome 1"/>
</dbReference>
<name>A0A0X3BPS1_9EURY</name>
<evidence type="ECO:0000313" key="1">
    <source>
        <dbReference type="EMBL" id="CVK33929.1"/>
    </source>
</evidence>
<evidence type="ECO:0000313" key="2">
    <source>
        <dbReference type="Proteomes" id="UP000069850"/>
    </source>
</evidence>
<gene>
    <name evidence="1" type="ORF">MMAB1_2716</name>
</gene>
<protein>
    <submittedName>
        <fullName evidence="1">Uncharacterized protein</fullName>
    </submittedName>
</protein>
<sequence length="83" mass="9647">MVMVTHREILHAARLLVEITGNNEFTPEEIIVVLKCAGSSHPETDIRTEMRRCSVDSPKHHYTTYDYFEDIGRGRYRLIEKGL</sequence>
<dbReference type="AlphaFoldDB" id="A0A0X3BPS1"/>